<dbReference type="Pfam" id="PF21818">
    <property type="entry name" value="DUF6884"/>
    <property type="match status" value="1"/>
</dbReference>
<sequence>MDPLNLPEVLRGEVSVPSDDLEREADYRRALSKYSIKAMDLYDGPEFKAYRELASSSGARLLVMSARYGIIDGNRSIIPYDATLAGKSLTYIEEMVSKWLEHGNYDVAQLSMDWDCAVIRLSDNYLLALELMAMRLGIDVCSIGGTTIVIGGSRIGELNGCVKIFVRGNGDARSKKLIEKINHCLSSGSYRV</sequence>
<organism evidence="2 3">
    <name type="scientific">Thermocladium modestius</name>
    <dbReference type="NCBI Taxonomy" id="62609"/>
    <lineage>
        <taxon>Archaea</taxon>
        <taxon>Thermoproteota</taxon>
        <taxon>Thermoprotei</taxon>
        <taxon>Thermoproteales</taxon>
        <taxon>Thermoproteaceae</taxon>
        <taxon>Thermocladium</taxon>
    </lineage>
</organism>
<accession>A0A830GT96</accession>
<reference evidence="2" key="2">
    <citation type="submission" date="2020-09" db="EMBL/GenBank/DDBJ databases">
        <authorList>
            <person name="Sun Q."/>
            <person name="Ohkuma M."/>
        </authorList>
    </citation>
    <scope>NUCLEOTIDE SEQUENCE</scope>
    <source>
        <strain evidence="2">JCM 10088</strain>
    </source>
</reference>
<feature type="domain" description="DUF6884" evidence="1">
    <location>
        <begin position="33"/>
        <end position="98"/>
    </location>
</feature>
<evidence type="ECO:0000313" key="2">
    <source>
        <dbReference type="EMBL" id="GGP20259.1"/>
    </source>
</evidence>
<dbReference type="InterPro" id="IPR049251">
    <property type="entry name" value="DUF6884"/>
</dbReference>
<gene>
    <name evidence="2" type="ORF">GCM10007981_07610</name>
</gene>
<evidence type="ECO:0000259" key="1">
    <source>
        <dbReference type="Pfam" id="PF21818"/>
    </source>
</evidence>
<dbReference type="Proteomes" id="UP000610960">
    <property type="component" value="Unassembled WGS sequence"/>
</dbReference>
<comment type="caution">
    <text evidence="2">The sequence shown here is derived from an EMBL/GenBank/DDBJ whole genome shotgun (WGS) entry which is preliminary data.</text>
</comment>
<reference evidence="2" key="1">
    <citation type="journal article" date="2014" name="Int. J. Syst. Evol. Microbiol.">
        <title>Complete genome sequence of Corynebacterium casei LMG S-19264T (=DSM 44701T), isolated from a smear-ripened cheese.</title>
        <authorList>
            <consortium name="US DOE Joint Genome Institute (JGI-PGF)"/>
            <person name="Walter F."/>
            <person name="Albersmeier A."/>
            <person name="Kalinowski J."/>
            <person name="Ruckert C."/>
        </authorList>
    </citation>
    <scope>NUCLEOTIDE SEQUENCE</scope>
    <source>
        <strain evidence="2">JCM 10088</strain>
    </source>
</reference>
<name>A0A830GT96_9CREN</name>
<evidence type="ECO:0000313" key="3">
    <source>
        <dbReference type="Proteomes" id="UP000610960"/>
    </source>
</evidence>
<dbReference type="AlphaFoldDB" id="A0A830GT96"/>
<protein>
    <recommendedName>
        <fullName evidence="1">DUF6884 domain-containing protein</fullName>
    </recommendedName>
</protein>
<keyword evidence="3" id="KW-1185">Reference proteome</keyword>
<proteinExistence type="predicted"/>
<dbReference type="EMBL" id="BMNL01000002">
    <property type="protein sequence ID" value="GGP20259.1"/>
    <property type="molecule type" value="Genomic_DNA"/>
</dbReference>